<protein>
    <recommendedName>
        <fullName evidence="4">Phosphatidylethanolamine-binding protein</fullName>
    </recommendedName>
</protein>
<dbReference type="RefSeq" id="WP_207700905.1">
    <property type="nucleotide sequence ID" value="NZ_JAFREL020000001.1"/>
</dbReference>
<accession>A0ABV0EJK8</accession>
<comment type="caution">
    <text evidence="2">The sequence shown here is derived from an EMBL/GenBank/DDBJ whole genome shotgun (WGS) entry which is preliminary data.</text>
</comment>
<evidence type="ECO:0000313" key="2">
    <source>
        <dbReference type="EMBL" id="MEO1768803.1"/>
    </source>
</evidence>
<dbReference type="Pfam" id="PF01161">
    <property type="entry name" value="PBP"/>
    <property type="match status" value="1"/>
</dbReference>
<dbReference type="InterPro" id="IPR008914">
    <property type="entry name" value="PEBP"/>
</dbReference>
<reference evidence="2 3" key="2">
    <citation type="submission" date="2024-02" db="EMBL/GenBank/DDBJ databases">
        <title>The Genome Sequence of Enterococcus sp. DIV0159.</title>
        <authorList>
            <person name="Earl A."/>
            <person name="Manson A."/>
            <person name="Gilmore M."/>
            <person name="Sanders J."/>
            <person name="Shea T."/>
            <person name="Howe W."/>
            <person name="Livny J."/>
            <person name="Cuomo C."/>
            <person name="Neafsey D."/>
            <person name="Birren B."/>
        </authorList>
    </citation>
    <scope>NUCLEOTIDE SEQUENCE [LARGE SCALE GENOMIC DNA]</scope>
    <source>
        <strain evidence="2 3">665A</strain>
    </source>
</reference>
<proteinExistence type="predicted"/>
<name>A0ABV0EJK8_9ENTE</name>
<evidence type="ECO:0000313" key="3">
    <source>
        <dbReference type="Proteomes" id="UP000664357"/>
    </source>
</evidence>
<dbReference type="Gene3D" id="3.90.280.10">
    <property type="entry name" value="PEBP-like"/>
    <property type="match status" value="1"/>
</dbReference>
<dbReference type="InterPro" id="IPR036610">
    <property type="entry name" value="PEBP-like_sf"/>
</dbReference>
<keyword evidence="3" id="KW-1185">Reference proteome</keyword>
<feature type="transmembrane region" description="Helical" evidence="1">
    <location>
        <begin position="7"/>
        <end position="27"/>
    </location>
</feature>
<keyword evidence="1" id="KW-0812">Transmembrane</keyword>
<sequence>MKRQWRNGLISAGVVLICLVAGMLIFLGSRDMEDVELGVPEIEVRSTSITQEGKLLLTCGSDKRKNDPAGDNQSPQVSWNQVMGAKNYVVVMVDEDASWIHWYVDNLTATELPLGTYNQEYVGPYPPALLGNRHNYRIEVFALRQKPDIVTVKLDKRNSYPEIINDLDTAKGERRNILARGHIVGSYQHGDKTE</sequence>
<keyword evidence="1" id="KW-1133">Transmembrane helix</keyword>
<evidence type="ECO:0000256" key="1">
    <source>
        <dbReference type="SAM" id="Phobius"/>
    </source>
</evidence>
<dbReference type="SUPFAM" id="SSF49777">
    <property type="entry name" value="PEBP-like"/>
    <property type="match status" value="1"/>
</dbReference>
<gene>
    <name evidence="2" type="ORF">JZO67_000742</name>
</gene>
<dbReference type="EMBL" id="JAFREL020000001">
    <property type="protein sequence ID" value="MEO1768803.1"/>
    <property type="molecule type" value="Genomic_DNA"/>
</dbReference>
<reference evidence="2 3" key="1">
    <citation type="submission" date="2021-03" db="EMBL/GenBank/DDBJ databases">
        <authorList>
            <person name="Gilmore M.S."/>
            <person name="Schwartzman J."/>
            <person name="Van Tyne D."/>
            <person name="Martin M."/>
            <person name="Earl A.M."/>
            <person name="Manson A.L."/>
            <person name="Straub T."/>
            <person name="Salamzade R."/>
            <person name="Saavedra J."/>
            <person name="Lebreton F."/>
            <person name="Prichula J."/>
            <person name="Schaufler K."/>
            <person name="Gaca A."/>
            <person name="Sgardioli B."/>
            <person name="Wagenaar J."/>
            <person name="Strong T."/>
        </authorList>
    </citation>
    <scope>NUCLEOTIDE SEQUENCE [LARGE SCALE GENOMIC DNA]</scope>
    <source>
        <strain evidence="2 3">665A</strain>
    </source>
</reference>
<evidence type="ECO:0008006" key="4">
    <source>
        <dbReference type="Google" id="ProtNLM"/>
    </source>
</evidence>
<keyword evidence="1" id="KW-0472">Membrane</keyword>
<dbReference type="Proteomes" id="UP000664357">
    <property type="component" value="Unassembled WGS sequence"/>
</dbReference>
<organism evidence="2 3">
    <name type="scientific">Candidatus Enterococcus ferrettii</name>
    <dbReference type="NCBI Taxonomy" id="2815324"/>
    <lineage>
        <taxon>Bacteria</taxon>
        <taxon>Bacillati</taxon>
        <taxon>Bacillota</taxon>
        <taxon>Bacilli</taxon>
        <taxon>Lactobacillales</taxon>
        <taxon>Enterococcaceae</taxon>
        <taxon>Enterococcus</taxon>
    </lineage>
</organism>